<sequence length="477" mass="54968">MKKRLLVIAIILVIIIPCLKALNYSPIINSGLKKTLPELQKEFLNLRFGMLICFGSSNFSDHDWANPNISPKLINPKSLNCKQWADAAASAGMTYGCLTTKHHSGFCIWDTKTTDYNIMNSPFKRDIVKEFAEAFRKKGLKVSLYYSILDIHHNIRPGWVNQHKNKFIKKQLTELLTKYGEINTLLIDGWDSPWSRISYDEISFSEIYKLVKSLQPNCLVIDHNAAKYPSDYLFYSDIKQYEQNAGQLISRKHNNLPAQAGIPINLNWFWKKSSPNEIVKKAEFLVNDNLIPLNQVHCNFLLSVTPNRDGLLDNNVIVELNKIGKIWDHSKLPSNSIVVQKPFTTTNFAKKQRTNSSWAEDIAISDMATDDDFKTCWIPSIYEKKSYLEVIFDKPKSFNTIGIVESDYGKPFEAKTKLKAYKLQYWDGEKWGNINIKEDFNRIRFHHFPLLKASKVRIQIQSCEPQFGIAELLVCKE</sequence>
<evidence type="ECO:0000256" key="1">
    <source>
        <dbReference type="ARBA" id="ARBA00007951"/>
    </source>
</evidence>
<evidence type="ECO:0000259" key="6">
    <source>
        <dbReference type="Pfam" id="PF00754"/>
    </source>
</evidence>
<dbReference type="InterPro" id="IPR057739">
    <property type="entry name" value="Glyco_hydro_29_N"/>
</dbReference>
<dbReference type="InterPro" id="IPR008979">
    <property type="entry name" value="Galactose-bd-like_sf"/>
</dbReference>
<dbReference type="GO" id="GO:0016139">
    <property type="term" value="P:glycoside catabolic process"/>
    <property type="evidence" value="ECO:0007669"/>
    <property type="project" value="TreeGrafter"/>
</dbReference>
<keyword evidence="5 8" id="KW-0326">Glycosidase</keyword>
<dbReference type="EMBL" id="JACHKT010000006">
    <property type="protein sequence ID" value="MBB6002544.1"/>
    <property type="molecule type" value="Genomic_DNA"/>
</dbReference>
<gene>
    <name evidence="8" type="ORF">HNP25_001196</name>
</gene>
<dbReference type="Pfam" id="PF00754">
    <property type="entry name" value="F5_F8_type_C"/>
    <property type="match status" value="1"/>
</dbReference>
<dbReference type="InterPro" id="IPR000933">
    <property type="entry name" value="Glyco_hydro_29"/>
</dbReference>
<dbReference type="AlphaFoldDB" id="A0A841EK13"/>
<evidence type="ECO:0000313" key="8">
    <source>
        <dbReference type="EMBL" id="MBB6002544.1"/>
    </source>
</evidence>
<reference evidence="8 9" key="1">
    <citation type="submission" date="2020-08" db="EMBL/GenBank/DDBJ databases">
        <title>Functional genomics of gut bacteria from endangered species of beetles.</title>
        <authorList>
            <person name="Carlos-Shanley C."/>
        </authorList>
    </citation>
    <scope>NUCLEOTIDE SEQUENCE [LARGE SCALE GENOMIC DNA]</scope>
    <source>
        <strain evidence="8 9">S00070</strain>
    </source>
</reference>
<dbReference type="InterPro" id="IPR000421">
    <property type="entry name" value="FA58C"/>
</dbReference>
<proteinExistence type="inferred from homology"/>
<dbReference type="GO" id="GO:0005764">
    <property type="term" value="C:lysosome"/>
    <property type="evidence" value="ECO:0007669"/>
    <property type="project" value="TreeGrafter"/>
</dbReference>
<feature type="domain" description="Glycoside hydrolase family 29 N-terminal" evidence="7">
    <location>
        <begin position="72"/>
        <end position="325"/>
    </location>
</feature>
<evidence type="ECO:0000256" key="2">
    <source>
        <dbReference type="ARBA" id="ARBA00012662"/>
    </source>
</evidence>
<dbReference type="Pfam" id="PF01120">
    <property type="entry name" value="Alpha_L_fucos"/>
    <property type="match status" value="1"/>
</dbReference>
<keyword evidence="3" id="KW-0732">Signal</keyword>
<evidence type="ECO:0000259" key="7">
    <source>
        <dbReference type="Pfam" id="PF01120"/>
    </source>
</evidence>
<comment type="similarity">
    <text evidence="1">Belongs to the glycosyl hydrolase 29 family.</text>
</comment>
<dbReference type="SUPFAM" id="SSF49785">
    <property type="entry name" value="Galactose-binding domain-like"/>
    <property type="match status" value="1"/>
</dbReference>
<dbReference type="GO" id="GO:0006004">
    <property type="term" value="P:fucose metabolic process"/>
    <property type="evidence" value="ECO:0007669"/>
    <property type="project" value="TreeGrafter"/>
</dbReference>
<evidence type="ECO:0000313" key="9">
    <source>
        <dbReference type="Proteomes" id="UP000524404"/>
    </source>
</evidence>
<dbReference type="EC" id="3.2.1.51" evidence="2"/>
<accession>A0A841EK13</accession>
<dbReference type="RefSeq" id="WP_221432413.1">
    <property type="nucleotide sequence ID" value="NZ_JACHKT010000006.1"/>
</dbReference>
<dbReference type="InterPro" id="IPR017853">
    <property type="entry name" value="GH"/>
</dbReference>
<protein>
    <recommendedName>
        <fullName evidence="2">alpha-L-fucosidase</fullName>
        <ecNumber evidence="2">3.2.1.51</ecNumber>
    </recommendedName>
</protein>
<organism evidence="8 9">
    <name type="scientific">Arcicella rosea</name>
    <dbReference type="NCBI Taxonomy" id="502909"/>
    <lineage>
        <taxon>Bacteria</taxon>
        <taxon>Pseudomonadati</taxon>
        <taxon>Bacteroidota</taxon>
        <taxon>Cytophagia</taxon>
        <taxon>Cytophagales</taxon>
        <taxon>Flectobacillaceae</taxon>
        <taxon>Arcicella</taxon>
    </lineage>
</organism>
<dbReference type="Gene3D" id="3.20.20.80">
    <property type="entry name" value="Glycosidases"/>
    <property type="match status" value="1"/>
</dbReference>
<dbReference type="Proteomes" id="UP000524404">
    <property type="component" value="Unassembled WGS sequence"/>
</dbReference>
<keyword evidence="9" id="KW-1185">Reference proteome</keyword>
<dbReference type="PANTHER" id="PTHR10030">
    <property type="entry name" value="ALPHA-L-FUCOSIDASE"/>
    <property type="match status" value="1"/>
</dbReference>
<keyword evidence="4 8" id="KW-0378">Hydrolase</keyword>
<dbReference type="Gene3D" id="2.60.120.260">
    <property type="entry name" value="Galactose-binding domain-like"/>
    <property type="match status" value="1"/>
</dbReference>
<evidence type="ECO:0000256" key="3">
    <source>
        <dbReference type="ARBA" id="ARBA00022729"/>
    </source>
</evidence>
<dbReference type="SMART" id="SM00812">
    <property type="entry name" value="Alpha_L_fucos"/>
    <property type="match status" value="1"/>
</dbReference>
<evidence type="ECO:0000256" key="4">
    <source>
        <dbReference type="ARBA" id="ARBA00022801"/>
    </source>
</evidence>
<dbReference type="PANTHER" id="PTHR10030:SF37">
    <property type="entry name" value="ALPHA-L-FUCOSIDASE-RELATED"/>
    <property type="match status" value="1"/>
</dbReference>
<dbReference type="SUPFAM" id="SSF51445">
    <property type="entry name" value="(Trans)glycosidases"/>
    <property type="match status" value="1"/>
</dbReference>
<dbReference type="GO" id="GO:0004560">
    <property type="term" value="F:alpha-L-fucosidase activity"/>
    <property type="evidence" value="ECO:0007669"/>
    <property type="project" value="UniProtKB-EC"/>
</dbReference>
<evidence type="ECO:0000256" key="5">
    <source>
        <dbReference type="ARBA" id="ARBA00023295"/>
    </source>
</evidence>
<name>A0A841EK13_9BACT</name>
<comment type="caution">
    <text evidence="8">The sequence shown here is derived from an EMBL/GenBank/DDBJ whole genome shotgun (WGS) entry which is preliminary data.</text>
</comment>
<feature type="domain" description="F5/8 type C" evidence="6">
    <location>
        <begin position="364"/>
        <end position="467"/>
    </location>
</feature>